<evidence type="ECO:0000313" key="3">
    <source>
        <dbReference type="EMBL" id="ALX49281.1"/>
    </source>
</evidence>
<dbReference type="OrthoDB" id="2357232at2"/>
<evidence type="ECO:0000313" key="4">
    <source>
        <dbReference type="Proteomes" id="UP000050331"/>
    </source>
</evidence>
<dbReference type="Pfam" id="PF13273">
    <property type="entry name" value="DUF4064"/>
    <property type="match status" value="1"/>
</dbReference>
<keyword evidence="1" id="KW-0472">Membrane</keyword>
<reference evidence="3 4" key="1">
    <citation type="submission" date="2016-01" db="EMBL/GenBank/DDBJ databases">
        <title>Complete genome sequence of strain Lentibacillus amyloliquefaciens LAM0015T isolated from saline sediment.</title>
        <authorList>
            <person name="Wang J.-L."/>
            <person name="He M.-X."/>
        </authorList>
    </citation>
    <scope>NUCLEOTIDE SEQUENCE [LARGE SCALE GENOMIC DNA]</scope>
    <source>
        <strain evidence="3 4">LAM0015</strain>
    </source>
</reference>
<keyword evidence="1" id="KW-0812">Transmembrane</keyword>
<dbReference type="STRING" id="1472767.AOX59_12195"/>
<keyword evidence="4" id="KW-1185">Reference proteome</keyword>
<gene>
    <name evidence="3" type="ORF">AOX59_12195</name>
</gene>
<sequence length="145" mass="15530">MSRTGEVVLSIIGALIYGFFALMGATMVWFFNNEALWNDASQEIQQQQPELAQADMETVLSFFQGGGWFLIVLSLIAVVLGILSIVFMTGDKKPKAAGIILIVVAAVSTLATFGGLIFGGLFYLIAGIMCLVRKAPAPATHETVE</sequence>
<dbReference type="InterPro" id="IPR025273">
    <property type="entry name" value="DUF4064"/>
</dbReference>
<accession>A0A0U4E8W6</accession>
<feature type="domain" description="DUF4064" evidence="2">
    <location>
        <begin position="2"/>
        <end position="109"/>
    </location>
</feature>
<evidence type="ECO:0000259" key="2">
    <source>
        <dbReference type="Pfam" id="PF13273"/>
    </source>
</evidence>
<feature type="transmembrane region" description="Helical" evidence="1">
    <location>
        <begin position="99"/>
        <end position="126"/>
    </location>
</feature>
<dbReference type="RefSeq" id="WP_068445926.1">
    <property type="nucleotide sequence ID" value="NZ_CP013862.1"/>
</dbReference>
<feature type="transmembrane region" description="Helical" evidence="1">
    <location>
        <begin position="7"/>
        <end position="31"/>
    </location>
</feature>
<feature type="transmembrane region" description="Helical" evidence="1">
    <location>
        <begin position="66"/>
        <end position="87"/>
    </location>
</feature>
<dbReference type="AlphaFoldDB" id="A0A0U4E8W6"/>
<dbReference type="Proteomes" id="UP000050331">
    <property type="component" value="Chromosome"/>
</dbReference>
<dbReference type="EMBL" id="CP013862">
    <property type="protein sequence ID" value="ALX49281.1"/>
    <property type="molecule type" value="Genomic_DNA"/>
</dbReference>
<evidence type="ECO:0000256" key="1">
    <source>
        <dbReference type="SAM" id="Phobius"/>
    </source>
</evidence>
<name>A0A0U4E8W6_9BACI</name>
<dbReference type="KEGG" id="lao:AOX59_12195"/>
<keyword evidence="1" id="KW-1133">Transmembrane helix</keyword>
<proteinExistence type="predicted"/>
<organism evidence="3 4">
    <name type="scientific">Lentibacillus amyloliquefaciens</name>
    <dbReference type="NCBI Taxonomy" id="1472767"/>
    <lineage>
        <taxon>Bacteria</taxon>
        <taxon>Bacillati</taxon>
        <taxon>Bacillota</taxon>
        <taxon>Bacilli</taxon>
        <taxon>Bacillales</taxon>
        <taxon>Bacillaceae</taxon>
        <taxon>Lentibacillus</taxon>
    </lineage>
</organism>
<protein>
    <recommendedName>
        <fullName evidence="2">DUF4064 domain-containing protein</fullName>
    </recommendedName>
</protein>